<gene>
    <name evidence="1" type="ORF">MKK02DRAFT_33436</name>
</gene>
<name>A0AA38H8E9_9TREE</name>
<organism evidence="1 2">
    <name type="scientific">Dioszegia hungarica</name>
    <dbReference type="NCBI Taxonomy" id="4972"/>
    <lineage>
        <taxon>Eukaryota</taxon>
        <taxon>Fungi</taxon>
        <taxon>Dikarya</taxon>
        <taxon>Basidiomycota</taxon>
        <taxon>Agaricomycotina</taxon>
        <taxon>Tremellomycetes</taxon>
        <taxon>Tremellales</taxon>
        <taxon>Bulleribasidiaceae</taxon>
        <taxon>Dioszegia</taxon>
    </lineage>
</organism>
<accession>A0AA38H8E9</accession>
<comment type="caution">
    <text evidence="1">The sequence shown here is derived from an EMBL/GenBank/DDBJ whole genome shotgun (WGS) entry which is preliminary data.</text>
</comment>
<protein>
    <submittedName>
        <fullName evidence="1">Uncharacterized protein</fullName>
    </submittedName>
</protein>
<dbReference type="GeneID" id="77727920"/>
<dbReference type="Proteomes" id="UP001164286">
    <property type="component" value="Unassembled WGS sequence"/>
</dbReference>
<keyword evidence="2" id="KW-1185">Reference proteome</keyword>
<sequence>MSNQSSSNPDHAGVPFPDWYNDAIHAEIAEFLASFDELEQPRPASPQPDTPGLTYAQYARMLSDVHGSRFNSPVPIPWDNGTVSPSQIFAPPPSEVSTFSGISGLTTSSGTTLGSGSSRTVVGANEVAGAKASLASYVPSNAGSSTSSDSTVVPVVIHPVATRGTLSSPHSVKSSESGVTRNTKVRHLRVAKIKATGTIMVPPCVRCLANGTPCYWSPDFAGCAECTAHARLCSFGSHKRRRTGYSPIWNPPSSSVGSTFATESVVSSGAHCTGHGLRLSIQAFRGQVTAQHHAQMLFCDRMDALAVELIQNKV</sequence>
<evidence type="ECO:0000313" key="2">
    <source>
        <dbReference type="Proteomes" id="UP001164286"/>
    </source>
</evidence>
<proteinExistence type="predicted"/>
<dbReference type="RefSeq" id="XP_052945965.1">
    <property type="nucleotide sequence ID" value="XM_053088715.1"/>
</dbReference>
<dbReference type="AlphaFoldDB" id="A0AA38H8E9"/>
<evidence type="ECO:0000313" key="1">
    <source>
        <dbReference type="EMBL" id="KAI9636188.1"/>
    </source>
</evidence>
<dbReference type="EMBL" id="JAKWFO010000005">
    <property type="protein sequence ID" value="KAI9636188.1"/>
    <property type="molecule type" value="Genomic_DNA"/>
</dbReference>
<reference evidence="1" key="1">
    <citation type="journal article" date="2022" name="G3 (Bethesda)">
        <title>High quality genome of the basidiomycete yeast Dioszegia hungarica PDD-24b-2 isolated from cloud water.</title>
        <authorList>
            <person name="Jarrige D."/>
            <person name="Haridas S."/>
            <person name="Bleykasten-Grosshans C."/>
            <person name="Joly M."/>
            <person name="Nadalig T."/>
            <person name="Sancelme M."/>
            <person name="Vuilleumier S."/>
            <person name="Grigoriev I.V."/>
            <person name="Amato P."/>
            <person name="Bringel F."/>
        </authorList>
    </citation>
    <scope>NUCLEOTIDE SEQUENCE</scope>
    <source>
        <strain evidence="1">PDD-24b-2</strain>
    </source>
</reference>